<comment type="caution">
    <text evidence="2">The sequence shown here is derived from an EMBL/GenBank/DDBJ whole genome shotgun (WGS) entry which is preliminary data.</text>
</comment>
<proteinExistence type="predicted"/>
<organism evidence="2 5">
    <name type="scientific">Parvibacter caecicola</name>
    <dbReference type="NCBI Taxonomy" id="747645"/>
    <lineage>
        <taxon>Bacteria</taxon>
        <taxon>Bacillati</taxon>
        <taxon>Actinomycetota</taxon>
        <taxon>Coriobacteriia</taxon>
        <taxon>Coriobacteriales</taxon>
        <taxon>Coriobacteriaceae</taxon>
        <taxon>Parvibacter</taxon>
    </lineage>
</organism>
<dbReference type="InterPro" id="IPR000835">
    <property type="entry name" value="HTH_MarR-typ"/>
</dbReference>
<dbReference type="Proteomes" id="UP000309454">
    <property type="component" value="Unassembled WGS sequence"/>
</dbReference>
<dbReference type="GeneID" id="93356452"/>
<dbReference type="GO" id="GO:0003700">
    <property type="term" value="F:DNA-binding transcription factor activity"/>
    <property type="evidence" value="ECO:0007669"/>
    <property type="project" value="InterPro"/>
</dbReference>
<dbReference type="PANTHER" id="PTHR33164:SF43">
    <property type="entry name" value="HTH-TYPE TRANSCRIPTIONAL REPRESSOR YETL"/>
    <property type="match status" value="1"/>
</dbReference>
<dbReference type="Proteomes" id="UP000530850">
    <property type="component" value="Unassembled WGS sequence"/>
</dbReference>
<keyword evidence="4" id="KW-1185">Reference proteome</keyword>
<evidence type="ECO:0000313" key="3">
    <source>
        <dbReference type="EMBL" id="TJW11266.1"/>
    </source>
</evidence>
<dbReference type="SMART" id="SM00347">
    <property type="entry name" value="HTH_MARR"/>
    <property type="match status" value="1"/>
</dbReference>
<dbReference type="AlphaFoldDB" id="A0A3N0ABT9"/>
<dbReference type="EMBL" id="SSTM01000002">
    <property type="protein sequence ID" value="TJW11266.1"/>
    <property type="molecule type" value="Genomic_DNA"/>
</dbReference>
<dbReference type="InterPro" id="IPR036388">
    <property type="entry name" value="WH-like_DNA-bd_sf"/>
</dbReference>
<keyword evidence="2" id="KW-0238">DNA-binding</keyword>
<dbReference type="Pfam" id="PF01047">
    <property type="entry name" value="MarR"/>
    <property type="match status" value="1"/>
</dbReference>
<gene>
    <name evidence="3" type="ORF">E5982_03375</name>
    <name evidence="2" type="ORF">FHR31_000933</name>
</gene>
<reference evidence="2 5" key="2">
    <citation type="submission" date="2020-08" db="EMBL/GenBank/DDBJ databases">
        <title>Sequencing the genomes of 1000 actinobacteria strains.</title>
        <authorList>
            <person name="Klenk H.-P."/>
        </authorList>
    </citation>
    <scope>NUCLEOTIDE SEQUENCE [LARGE SCALE GENOMIC DNA]</scope>
    <source>
        <strain evidence="2 5">DSM 22242</strain>
    </source>
</reference>
<dbReference type="RefSeq" id="WP_123185147.1">
    <property type="nucleotide sequence ID" value="NZ_CANPEU010000004.1"/>
</dbReference>
<reference evidence="3 4" key="1">
    <citation type="submission" date="2019-04" db="EMBL/GenBank/DDBJ databases">
        <title>Microbes associate with the intestines of laboratory mice.</title>
        <authorList>
            <person name="Navarre W."/>
            <person name="Wong E."/>
            <person name="Huang K.C."/>
            <person name="Tropini C."/>
            <person name="Ng K."/>
            <person name="Yu B."/>
        </authorList>
    </citation>
    <scope>NUCLEOTIDE SEQUENCE [LARGE SCALE GENOMIC DNA]</scope>
    <source>
        <strain evidence="3 4">NM48_B13</strain>
    </source>
</reference>
<sequence>MDARKAHLVTLWCAVISKFEKGLARCLAPRLTVVQYRVLAHLAMPETCDATPARLAFAASMRPDDVKGALEALAASGLVQPRPGGVPLITAQGKDALIRASVAVQTWGRRCLEPLSPHEQDYLSQIVGDALVVPGSYFALRSGPRPADWGPIPKITTLCAIHQAMCQVVKKDCGLSLTDFRFLLELFPKKHRGQKQLRARDVTACLRVGRSYVTTASLRLEEAGLIQRIPDPSDARGILFCLTAAGADTVRSAGDDIFVLLSSLFGDRLEQRQFLMLTKHWLQAEDAALAGAEG</sequence>
<dbReference type="InterPro" id="IPR036390">
    <property type="entry name" value="WH_DNA-bd_sf"/>
</dbReference>
<dbReference type="OrthoDB" id="8966183at2"/>
<feature type="domain" description="HTH marR-type" evidence="1">
    <location>
        <begin position="168"/>
        <end position="273"/>
    </location>
</feature>
<evidence type="ECO:0000313" key="4">
    <source>
        <dbReference type="Proteomes" id="UP000309454"/>
    </source>
</evidence>
<accession>A0A3N0ABT9</accession>
<evidence type="ECO:0000313" key="5">
    <source>
        <dbReference type="Proteomes" id="UP000530850"/>
    </source>
</evidence>
<dbReference type="SUPFAM" id="SSF46785">
    <property type="entry name" value="Winged helix' DNA-binding domain"/>
    <property type="match status" value="2"/>
</dbReference>
<name>A0A3N0ABT9_9ACTN</name>
<protein>
    <submittedName>
        <fullName evidence="2 3">MarR family transcriptional regulator</fullName>
    </submittedName>
</protein>
<dbReference type="PANTHER" id="PTHR33164">
    <property type="entry name" value="TRANSCRIPTIONAL REGULATOR, MARR FAMILY"/>
    <property type="match status" value="1"/>
</dbReference>
<evidence type="ECO:0000259" key="1">
    <source>
        <dbReference type="SMART" id="SM00347"/>
    </source>
</evidence>
<dbReference type="Gene3D" id="1.10.10.10">
    <property type="entry name" value="Winged helix-like DNA-binding domain superfamily/Winged helix DNA-binding domain"/>
    <property type="match status" value="2"/>
</dbReference>
<evidence type="ECO:0000313" key="2">
    <source>
        <dbReference type="EMBL" id="MBB3171121.1"/>
    </source>
</evidence>
<dbReference type="EMBL" id="JACHYA010000002">
    <property type="protein sequence ID" value="MBB3171121.1"/>
    <property type="molecule type" value="Genomic_DNA"/>
</dbReference>
<dbReference type="InterPro" id="IPR039422">
    <property type="entry name" value="MarR/SlyA-like"/>
</dbReference>
<dbReference type="GO" id="GO:0003677">
    <property type="term" value="F:DNA binding"/>
    <property type="evidence" value="ECO:0007669"/>
    <property type="project" value="UniProtKB-KW"/>
</dbReference>
<dbReference type="GO" id="GO:0006950">
    <property type="term" value="P:response to stress"/>
    <property type="evidence" value="ECO:0007669"/>
    <property type="project" value="TreeGrafter"/>
</dbReference>